<gene>
    <name evidence="1" type="ORF">S03H2_65210</name>
</gene>
<protein>
    <submittedName>
        <fullName evidence="1">Uncharacterized protein</fullName>
    </submittedName>
</protein>
<proteinExistence type="predicted"/>
<organism evidence="1">
    <name type="scientific">marine sediment metagenome</name>
    <dbReference type="NCBI Taxonomy" id="412755"/>
    <lineage>
        <taxon>unclassified sequences</taxon>
        <taxon>metagenomes</taxon>
        <taxon>ecological metagenomes</taxon>
    </lineage>
</organism>
<sequence>AHNRSISNGVTQSYEHTKGRLVKSINAFWERIQNEE</sequence>
<reference evidence="1" key="1">
    <citation type="journal article" date="2014" name="Front. Microbiol.">
        <title>High frequency of phylogenetically diverse reductive dehalogenase-homologous genes in deep subseafloor sedimentary metagenomes.</title>
        <authorList>
            <person name="Kawai M."/>
            <person name="Futagami T."/>
            <person name="Toyoda A."/>
            <person name="Takaki Y."/>
            <person name="Nishi S."/>
            <person name="Hori S."/>
            <person name="Arai W."/>
            <person name="Tsubouchi T."/>
            <person name="Morono Y."/>
            <person name="Uchiyama I."/>
            <person name="Ito T."/>
            <person name="Fujiyama A."/>
            <person name="Inagaki F."/>
            <person name="Takami H."/>
        </authorList>
    </citation>
    <scope>NUCLEOTIDE SEQUENCE</scope>
    <source>
        <strain evidence="1">Expedition CK06-06</strain>
    </source>
</reference>
<evidence type="ECO:0000313" key="1">
    <source>
        <dbReference type="EMBL" id="GAH84955.1"/>
    </source>
</evidence>
<comment type="caution">
    <text evidence="1">The sequence shown here is derived from an EMBL/GenBank/DDBJ whole genome shotgun (WGS) entry which is preliminary data.</text>
</comment>
<name>X1JUA0_9ZZZZ</name>
<feature type="non-terminal residue" evidence="1">
    <location>
        <position position="1"/>
    </location>
</feature>
<accession>X1JUA0</accession>
<dbReference type="EMBL" id="BARU01042442">
    <property type="protein sequence ID" value="GAH84955.1"/>
    <property type="molecule type" value="Genomic_DNA"/>
</dbReference>
<dbReference type="AlphaFoldDB" id="X1JUA0"/>